<keyword evidence="1" id="KW-0472">Membrane</keyword>
<reference evidence="2 3" key="1">
    <citation type="submission" date="2020-08" db="EMBL/GenBank/DDBJ databases">
        <title>Putative novel bacterial strains isolated from necrotic wheat leaf tissues caused by Xanthomonas translucens.</title>
        <authorList>
            <person name="Tambong J.T."/>
        </authorList>
    </citation>
    <scope>NUCLEOTIDE SEQUENCE [LARGE SCALE GENOMIC DNA]</scope>
    <source>
        <strain evidence="2 3">DOAB 1069</strain>
    </source>
</reference>
<keyword evidence="1" id="KW-0812">Transmembrane</keyword>
<comment type="caution">
    <text evidence="2">The sequence shown here is derived from an EMBL/GenBank/DDBJ whole genome shotgun (WGS) entry which is preliminary data.</text>
</comment>
<organism evidence="2 3">
    <name type="scientific">Pseudomonas folii</name>
    <dbReference type="NCBI Taxonomy" id="2762593"/>
    <lineage>
        <taxon>Bacteria</taxon>
        <taxon>Pseudomonadati</taxon>
        <taxon>Pseudomonadota</taxon>
        <taxon>Gammaproteobacteria</taxon>
        <taxon>Pseudomonadales</taxon>
        <taxon>Pseudomonadaceae</taxon>
        <taxon>Pseudomonas</taxon>
    </lineage>
</organism>
<keyword evidence="1" id="KW-1133">Transmembrane helix</keyword>
<gene>
    <name evidence="2" type="ORF">H8S59_05495</name>
</gene>
<proteinExistence type="predicted"/>
<dbReference type="RefSeq" id="WP_095094824.1">
    <property type="nucleotide sequence ID" value="NZ_JACONW010000015.1"/>
</dbReference>
<evidence type="ECO:0000313" key="3">
    <source>
        <dbReference type="Proteomes" id="UP000651852"/>
    </source>
</evidence>
<dbReference type="EMBL" id="JACONW010000015">
    <property type="protein sequence ID" value="MBC3949217.1"/>
    <property type="molecule type" value="Genomic_DNA"/>
</dbReference>
<name>A0ABR7AWB6_9PSED</name>
<sequence length="192" mass="20895">MNAPKIVNIFLVVITTWLLTANIMAVSKNLKENNNFIVTPLVTAIDNITEGALTQAYTATTGLSVAVIKKSLQMTNDGGALRLSGALTQAHGYIDSFSAQGSTTIVSGWGYVDEKSEQSQQYLLIVKSGEVISVTRIDGLRSDVKKILGLPRSERSGFSLILDNPDNLSKCDYKYYILSESMQIYPFEAACS</sequence>
<feature type="transmembrane region" description="Helical" evidence="1">
    <location>
        <begin position="6"/>
        <end position="26"/>
    </location>
</feature>
<keyword evidence="3" id="KW-1185">Reference proteome</keyword>
<accession>A0ABR7AWB6</accession>
<protein>
    <submittedName>
        <fullName evidence="2">Uncharacterized protein</fullName>
    </submittedName>
</protein>
<evidence type="ECO:0000256" key="1">
    <source>
        <dbReference type="SAM" id="Phobius"/>
    </source>
</evidence>
<dbReference type="Proteomes" id="UP000651852">
    <property type="component" value="Unassembled WGS sequence"/>
</dbReference>
<evidence type="ECO:0000313" key="2">
    <source>
        <dbReference type="EMBL" id="MBC3949217.1"/>
    </source>
</evidence>